<dbReference type="EMBL" id="CP000822">
    <property type="protein sequence ID" value="ABV14069.1"/>
    <property type="molecule type" value="Genomic_DNA"/>
</dbReference>
<accession>A8AKQ6</accession>
<name>A8AKQ6_CITK8</name>
<protein>
    <submittedName>
        <fullName evidence="1">Uncharacterized protein</fullName>
    </submittedName>
</protein>
<organism evidence="1 2">
    <name type="scientific">Citrobacter koseri (strain ATCC BAA-895 / CDC 4225-83 / SGSC4696)</name>
    <dbReference type="NCBI Taxonomy" id="290338"/>
    <lineage>
        <taxon>Bacteria</taxon>
        <taxon>Pseudomonadati</taxon>
        <taxon>Pseudomonadota</taxon>
        <taxon>Gammaproteobacteria</taxon>
        <taxon>Enterobacterales</taxon>
        <taxon>Enterobacteriaceae</taxon>
        <taxon>Citrobacter</taxon>
    </lineage>
</organism>
<keyword evidence="2" id="KW-1185">Reference proteome</keyword>
<sequence>MLKEMTSTTTISSQVVRPPTSKGAFRYDDFEYSRNGCSARRAVLSPRELIPQQPDFTRMDSRAGRCWPVVYLGAGSSGHYPRTV</sequence>
<evidence type="ECO:0000313" key="2">
    <source>
        <dbReference type="Proteomes" id="UP000008148"/>
    </source>
</evidence>
<gene>
    <name evidence="1" type="ordered locus">CKO_02964</name>
</gene>
<dbReference type="STRING" id="290338.CKO_02964"/>
<reference evidence="1 2" key="1">
    <citation type="submission" date="2007-08" db="EMBL/GenBank/DDBJ databases">
        <authorList>
            <consortium name="The Citrobacter koseri Genome Sequencing Project"/>
            <person name="McClelland M."/>
            <person name="Sanderson E.K."/>
            <person name="Porwollik S."/>
            <person name="Spieth J."/>
            <person name="Clifton W.S."/>
            <person name="Latreille P."/>
            <person name="Courtney L."/>
            <person name="Wang C."/>
            <person name="Pepin K."/>
            <person name="Bhonagiri V."/>
            <person name="Nash W."/>
            <person name="Johnson M."/>
            <person name="Thiruvilangam P."/>
            <person name="Wilson R."/>
        </authorList>
    </citation>
    <scope>NUCLEOTIDE SEQUENCE [LARGE SCALE GENOMIC DNA]</scope>
    <source>
        <strain evidence="2">ATCC BAA-895 / CDC 4225-83 / SGSC4696</strain>
    </source>
</reference>
<dbReference type="HOGENOM" id="CLU_2521621_0_0_6"/>
<dbReference type="AlphaFoldDB" id="A8AKQ6"/>
<evidence type="ECO:0000313" key="1">
    <source>
        <dbReference type="EMBL" id="ABV14069.1"/>
    </source>
</evidence>
<dbReference type="KEGG" id="cko:CKO_02964"/>
<dbReference type="Proteomes" id="UP000008148">
    <property type="component" value="Chromosome"/>
</dbReference>
<proteinExistence type="predicted"/>